<protein>
    <submittedName>
        <fullName evidence="1">Uncharacterized protein</fullName>
    </submittedName>
</protein>
<dbReference type="Gramene" id="mRNA:HanXRQr2_Chr13g0589271">
    <property type="protein sequence ID" value="mRNA:HanXRQr2_Chr13g0589271"/>
    <property type="gene ID" value="HanXRQr2_Chr13g0589271"/>
</dbReference>
<organism evidence="1 2">
    <name type="scientific">Helianthus annuus</name>
    <name type="common">Common sunflower</name>
    <dbReference type="NCBI Taxonomy" id="4232"/>
    <lineage>
        <taxon>Eukaryota</taxon>
        <taxon>Viridiplantae</taxon>
        <taxon>Streptophyta</taxon>
        <taxon>Embryophyta</taxon>
        <taxon>Tracheophyta</taxon>
        <taxon>Spermatophyta</taxon>
        <taxon>Magnoliopsida</taxon>
        <taxon>eudicotyledons</taxon>
        <taxon>Gunneridae</taxon>
        <taxon>Pentapetalae</taxon>
        <taxon>asterids</taxon>
        <taxon>campanulids</taxon>
        <taxon>Asterales</taxon>
        <taxon>Asteraceae</taxon>
        <taxon>Asteroideae</taxon>
        <taxon>Heliantheae alliance</taxon>
        <taxon>Heliantheae</taxon>
        <taxon>Helianthus</taxon>
    </lineage>
</organism>
<reference evidence="1" key="1">
    <citation type="journal article" date="2017" name="Nature">
        <title>The sunflower genome provides insights into oil metabolism, flowering and Asterid evolution.</title>
        <authorList>
            <person name="Badouin H."/>
            <person name="Gouzy J."/>
            <person name="Grassa C.J."/>
            <person name="Murat F."/>
            <person name="Staton S.E."/>
            <person name="Cottret L."/>
            <person name="Lelandais-Briere C."/>
            <person name="Owens G.L."/>
            <person name="Carrere S."/>
            <person name="Mayjonade B."/>
            <person name="Legrand L."/>
            <person name="Gill N."/>
            <person name="Kane N.C."/>
            <person name="Bowers J.E."/>
            <person name="Hubner S."/>
            <person name="Bellec A."/>
            <person name="Berard A."/>
            <person name="Berges H."/>
            <person name="Blanchet N."/>
            <person name="Boniface M.C."/>
            <person name="Brunel D."/>
            <person name="Catrice O."/>
            <person name="Chaidir N."/>
            <person name="Claudel C."/>
            <person name="Donnadieu C."/>
            <person name="Faraut T."/>
            <person name="Fievet G."/>
            <person name="Helmstetter N."/>
            <person name="King M."/>
            <person name="Knapp S.J."/>
            <person name="Lai Z."/>
            <person name="Le Paslier M.C."/>
            <person name="Lippi Y."/>
            <person name="Lorenzon L."/>
            <person name="Mandel J.R."/>
            <person name="Marage G."/>
            <person name="Marchand G."/>
            <person name="Marquand E."/>
            <person name="Bret-Mestries E."/>
            <person name="Morien E."/>
            <person name="Nambeesan S."/>
            <person name="Nguyen T."/>
            <person name="Pegot-Espagnet P."/>
            <person name="Pouilly N."/>
            <person name="Raftis F."/>
            <person name="Sallet E."/>
            <person name="Schiex T."/>
            <person name="Thomas J."/>
            <person name="Vandecasteele C."/>
            <person name="Vares D."/>
            <person name="Vear F."/>
            <person name="Vautrin S."/>
            <person name="Crespi M."/>
            <person name="Mangin B."/>
            <person name="Burke J.M."/>
            <person name="Salse J."/>
            <person name="Munos S."/>
            <person name="Vincourt P."/>
            <person name="Rieseberg L.H."/>
            <person name="Langlade N.B."/>
        </authorList>
    </citation>
    <scope>NUCLEOTIDE SEQUENCE</scope>
    <source>
        <tissue evidence="1">Leaves</tissue>
    </source>
</reference>
<evidence type="ECO:0000313" key="2">
    <source>
        <dbReference type="Proteomes" id="UP000215914"/>
    </source>
</evidence>
<comment type="caution">
    <text evidence="1">The sequence shown here is derived from an EMBL/GenBank/DDBJ whole genome shotgun (WGS) entry which is preliminary data.</text>
</comment>
<dbReference type="Proteomes" id="UP000215914">
    <property type="component" value="Unassembled WGS sequence"/>
</dbReference>
<reference evidence="1" key="2">
    <citation type="submission" date="2020-06" db="EMBL/GenBank/DDBJ databases">
        <title>Helianthus annuus Genome sequencing and assembly Release 2.</title>
        <authorList>
            <person name="Gouzy J."/>
            <person name="Langlade N."/>
            <person name="Munos S."/>
        </authorList>
    </citation>
    <scope>NUCLEOTIDE SEQUENCE</scope>
    <source>
        <tissue evidence="1">Leaves</tissue>
    </source>
</reference>
<accession>A0A9K3HC18</accession>
<gene>
    <name evidence="1" type="ORF">HanXRQr2_Chr13g0589271</name>
</gene>
<dbReference type="AlphaFoldDB" id="A0A9K3HC18"/>
<keyword evidence="2" id="KW-1185">Reference proteome</keyword>
<evidence type="ECO:0000313" key="1">
    <source>
        <dbReference type="EMBL" id="KAF5773501.1"/>
    </source>
</evidence>
<name>A0A9K3HC18_HELAN</name>
<dbReference type="EMBL" id="MNCJ02000328">
    <property type="protein sequence ID" value="KAF5773501.1"/>
    <property type="molecule type" value="Genomic_DNA"/>
</dbReference>
<sequence>MTKTYHISMVHVSIKYHNIVFMYKDCFVHCIKNKFKSFTSLHSTCIAL</sequence>
<proteinExistence type="predicted"/>